<gene>
    <name evidence="2" type="ORF">Ga0074812_14734</name>
</gene>
<protein>
    <recommendedName>
        <fullName evidence="4">Tetratricopeptide repeat-containing protein</fullName>
    </recommendedName>
</protein>
<reference evidence="3" key="1">
    <citation type="submission" date="2015-11" db="EMBL/GenBank/DDBJ databases">
        <authorList>
            <person name="Varghese N."/>
        </authorList>
    </citation>
    <scope>NUCLEOTIDE SEQUENCE [LARGE SCALE GENOMIC DNA]</scope>
    <source>
        <strain evidence="3">DSM 45899</strain>
    </source>
</reference>
<dbReference type="Proteomes" id="UP000198802">
    <property type="component" value="Unassembled WGS sequence"/>
</dbReference>
<keyword evidence="1" id="KW-0812">Transmembrane</keyword>
<proteinExistence type="predicted"/>
<evidence type="ECO:0000313" key="2">
    <source>
        <dbReference type="EMBL" id="CUU60788.1"/>
    </source>
</evidence>
<keyword evidence="3" id="KW-1185">Reference proteome</keyword>
<evidence type="ECO:0000256" key="1">
    <source>
        <dbReference type="SAM" id="Phobius"/>
    </source>
</evidence>
<dbReference type="RefSeq" id="WP_091286240.1">
    <property type="nucleotide sequence ID" value="NZ_FAOZ01000047.1"/>
</dbReference>
<feature type="transmembrane region" description="Helical" evidence="1">
    <location>
        <begin position="325"/>
        <end position="348"/>
    </location>
</feature>
<organism evidence="2 3">
    <name type="scientific">Parafrankia irregularis</name>
    <dbReference type="NCBI Taxonomy" id="795642"/>
    <lineage>
        <taxon>Bacteria</taxon>
        <taxon>Bacillati</taxon>
        <taxon>Actinomycetota</taxon>
        <taxon>Actinomycetes</taxon>
        <taxon>Frankiales</taxon>
        <taxon>Frankiaceae</taxon>
        <taxon>Parafrankia</taxon>
    </lineage>
</organism>
<sequence length="423" mass="46718">MTSENDVAGIVARIGQIKVDDPREIARVGEDAAAALVAAGAQPPFTVTSVDSTDRWLIFARQYWALRLRANPSITIAAACGAWLGSHIEQPDHRHEITQAWALEFGTRTRDTVDSPQDLAVATQQIMKDVDDPHAHLFATLFHASKLRANLWFDELHQFLQSPFATHDHDSGPLVLALRAYGAFGSRRLTTEYATGLLRQAWIAPSRLVTDVCLDALSVAPPFPGQRELLRAHAAEASATFPDDPDIRRRLATGQRMCGDFEAALSTIDAALRLLPVDNTDPVTRRCQRERELIQAGQLHATLMARIQRDSDELEAQRLRVQRRLVNPTSAMLPLWPLAVVTVVLLIAASRMTIVGAPDLRSRVELELTLGAGLLLFSAIPTLILLICRHRCVPGWWLRHADGSDHFTDGRRTGQGRSEPGQP</sequence>
<keyword evidence="1" id="KW-1133">Transmembrane helix</keyword>
<keyword evidence="1" id="KW-0472">Membrane</keyword>
<evidence type="ECO:0008006" key="4">
    <source>
        <dbReference type="Google" id="ProtNLM"/>
    </source>
</evidence>
<accession>A0A0S4QZV9</accession>
<name>A0A0S4QZV9_9ACTN</name>
<evidence type="ECO:0000313" key="3">
    <source>
        <dbReference type="Proteomes" id="UP000198802"/>
    </source>
</evidence>
<dbReference type="EMBL" id="FAOZ01000047">
    <property type="protein sequence ID" value="CUU60788.1"/>
    <property type="molecule type" value="Genomic_DNA"/>
</dbReference>
<feature type="transmembrane region" description="Helical" evidence="1">
    <location>
        <begin position="368"/>
        <end position="388"/>
    </location>
</feature>
<dbReference type="AlphaFoldDB" id="A0A0S4QZV9"/>